<keyword evidence="1" id="KW-0812">Transmembrane</keyword>
<feature type="transmembrane region" description="Helical" evidence="1">
    <location>
        <begin position="211"/>
        <end position="229"/>
    </location>
</feature>
<dbReference type="OrthoDB" id="2349131at2"/>
<feature type="transmembrane region" description="Helical" evidence="1">
    <location>
        <begin position="93"/>
        <end position="112"/>
    </location>
</feature>
<protein>
    <recommendedName>
        <fullName evidence="4">YkoS</fullName>
    </recommendedName>
</protein>
<dbReference type="EMBL" id="FONT01000004">
    <property type="protein sequence ID" value="SFE82915.1"/>
    <property type="molecule type" value="Genomic_DNA"/>
</dbReference>
<feature type="transmembrane region" description="Helical" evidence="1">
    <location>
        <begin position="170"/>
        <end position="199"/>
    </location>
</feature>
<name>A0A1I2DQW6_9BACI</name>
<evidence type="ECO:0000313" key="2">
    <source>
        <dbReference type="EMBL" id="SFE82915.1"/>
    </source>
</evidence>
<reference evidence="2 3" key="1">
    <citation type="submission" date="2016-10" db="EMBL/GenBank/DDBJ databases">
        <authorList>
            <person name="de Groot N.N."/>
        </authorList>
    </citation>
    <scope>NUCLEOTIDE SEQUENCE [LARGE SCALE GENOMIC DNA]</scope>
    <source>
        <strain evidence="2 3">DSM 23995</strain>
    </source>
</reference>
<organism evidence="2 3">
    <name type="scientific">Alteribacillus iranensis</name>
    <dbReference type="NCBI Taxonomy" id="930128"/>
    <lineage>
        <taxon>Bacteria</taxon>
        <taxon>Bacillati</taxon>
        <taxon>Bacillota</taxon>
        <taxon>Bacilli</taxon>
        <taxon>Bacillales</taxon>
        <taxon>Bacillaceae</taxon>
        <taxon>Alteribacillus</taxon>
    </lineage>
</organism>
<dbReference type="RefSeq" id="WP_091661573.1">
    <property type="nucleotide sequence ID" value="NZ_FONT01000004.1"/>
</dbReference>
<keyword evidence="1" id="KW-1133">Transmembrane helix</keyword>
<dbReference type="Proteomes" id="UP000199516">
    <property type="component" value="Unassembled WGS sequence"/>
</dbReference>
<gene>
    <name evidence="2" type="ORF">SAMN05192532_104243</name>
</gene>
<evidence type="ECO:0000256" key="1">
    <source>
        <dbReference type="SAM" id="Phobius"/>
    </source>
</evidence>
<dbReference type="InterPro" id="IPR046107">
    <property type="entry name" value="DUF6044"/>
</dbReference>
<evidence type="ECO:0000313" key="3">
    <source>
        <dbReference type="Proteomes" id="UP000199516"/>
    </source>
</evidence>
<accession>A0A1I2DQW6</accession>
<dbReference type="Pfam" id="PF19510">
    <property type="entry name" value="DUF6044"/>
    <property type="match status" value="1"/>
</dbReference>
<keyword evidence="1" id="KW-0472">Membrane</keyword>
<feature type="transmembrane region" description="Helical" evidence="1">
    <location>
        <begin position="124"/>
        <end position="150"/>
    </location>
</feature>
<evidence type="ECO:0008006" key="4">
    <source>
        <dbReference type="Google" id="ProtNLM"/>
    </source>
</evidence>
<feature type="transmembrane region" description="Helical" evidence="1">
    <location>
        <begin position="315"/>
        <end position="334"/>
    </location>
</feature>
<feature type="transmembrane region" description="Helical" evidence="1">
    <location>
        <begin position="381"/>
        <end position="398"/>
    </location>
</feature>
<keyword evidence="3" id="KW-1185">Reference proteome</keyword>
<sequence length="570" mass="66884">MKKERFYIFLSIVGIIIYCSPFLFLGEGVHVRLHDHLDSNVIWYKTLVETGTVFAPSHTEIQTMMNGLPRGSLDTAFSLYVLLFSLFEPLTVLVLNEFLMRFIAFFGMFLFLKHHVFKSDHSYILIVAGVSLAFALLPFWPFGGASIAGIPLALYAFLNIRNRCSSFKDWFIITFLPFYSSFVLSFIFFLGLMGVVWLIDWFRTKRSNWQFFSSIAWMTMLFLLKQYRLVMGVLFGQGFVDHRVEFSRGHNSFSRTMELFGENYLTAHTHSYSHHDTLIVYVVLFALLLLAGLRIREWLRPSGQLITFTAVEKALPSLLIVAALFSFWYALWYWEGFRLLKDTIDITNTFNFGRFHLLNAAIWYIVFAISLSVIKKYIPRISWLIAILIAGQLYVVFYENFEWKYSRSDYPSYGEFYAEEQFKEIKDFIDRPPEEYRIVSIGMYPAVAHYNGMYSLDMYVTMYPLSYKHQFREIIEGELEKNESLKDYYNTWGSRVYVFADELGKEYLYTKDKNETIENLDFNTEAFKEMGGEYVLSAVEIENAEENNLELLKVFESESSAWRIHLYEAI</sequence>
<feature type="transmembrane region" description="Helical" evidence="1">
    <location>
        <begin position="6"/>
        <end position="25"/>
    </location>
</feature>
<proteinExistence type="predicted"/>
<dbReference type="AlphaFoldDB" id="A0A1I2DQW6"/>
<feature type="transmembrane region" description="Helical" evidence="1">
    <location>
        <begin position="278"/>
        <end position="295"/>
    </location>
</feature>
<feature type="transmembrane region" description="Helical" evidence="1">
    <location>
        <begin position="354"/>
        <end position="374"/>
    </location>
</feature>
<dbReference type="STRING" id="930128.SAMN05192532_104243"/>